<dbReference type="Pfam" id="PF06920">
    <property type="entry name" value="DHR-2_Lobe_A"/>
    <property type="match status" value="1"/>
</dbReference>
<accession>A0A914CQW5</accession>
<dbReference type="InterPro" id="IPR026791">
    <property type="entry name" value="DOCK"/>
</dbReference>
<dbReference type="PROSITE" id="PS50003">
    <property type="entry name" value="PH_DOMAIN"/>
    <property type="match status" value="1"/>
</dbReference>
<evidence type="ECO:0000256" key="3">
    <source>
        <dbReference type="PROSITE-ProRule" id="PRU00983"/>
    </source>
</evidence>
<feature type="domain" description="PH" evidence="5">
    <location>
        <begin position="252"/>
        <end position="362"/>
    </location>
</feature>
<dbReference type="InterPro" id="IPR016024">
    <property type="entry name" value="ARM-type_fold"/>
</dbReference>
<comment type="similarity">
    <text evidence="3">Belongs to the DOCK family.</text>
</comment>
<feature type="region of interest" description="Disordered" evidence="4">
    <location>
        <begin position="366"/>
        <end position="399"/>
    </location>
</feature>
<dbReference type="PANTHER" id="PTHR23317">
    <property type="entry name" value="DEDICATOR OF CYTOKINESIS DOCK"/>
    <property type="match status" value="1"/>
</dbReference>
<evidence type="ECO:0000313" key="9">
    <source>
        <dbReference type="WBParaSite" id="ACRNAN_scaffold130.g18224.t2"/>
    </source>
</evidence>
<keyword evidence="8" id="KW-1185">Reference proteome</keyword>
<dbReference type="InterPro" id="IPR043162">
    <property type="entry name" value="DOCK_C_lobe_C"/>
</dbReference>
<keyword evidence="1" id="KW-0597">Phosphoprotein</keyword>
<dbReference type="InterPro" id="IPR046773">
    <property type="entry name" value="DOCKER_Lobe_C"/>
</dbReference>
<dbReference type="PROSITE" id="PS51651">
    <property type="entry name" value="DOCKER"/>
    <property type="match status" value="1"/>
</dbReference>
<dbReference type="InterPro" id="IPR035892">
    <property type="entry name" value="C2_domain_sf"/>
</dbReference>
<reference evidence="9" key="1">
    <citation type="submission" date="2022-11" db="UniProtKB">
        <authorList>
            <consortium name="WormBaseParasite"/>
        </authorList>
    </citation>
    <scope>IDENTIFICATION</scope>
</reference>
<dbReference type="InterPro" id="IPR043161">
    <property type="entry name" value="DOCK_C_lobe_A"/>
</dbReference>
<dbReference type="Gene3D" id="2.30.29.30">
    <property type="entry name" value="Pleckstrin-homology domain (PH domain)/Phosphotyrosine-binding domain (PTB)"/>
    <property type="match status" value="1"/>
</dbReference>
<dbReference type="InterPro" id="IPR027007">
    <property type="entry name" value="C2_DOCK-type_domain"/>
</dbReference>
<organism evidence="8 9">
    <name type="scientific">Acrobeloides nanus</name>
    <dbReference type="NCBI Taxonomy" id="290746"/>
    <lineage>
        <taxon>Eukaryota</taxon>
        <taxon>Metazoa</taxon>
        <taxon>Ecdysozoa</taxon>
        <taxon>Nematoda</taxon>
        <taxon>Chromadorea</taxon>
        <taxon>Rhabditida</taxon>
        <taxon>Tylenchina</taxon>
        <taxon>Cephalobomorpha</taxon>
        <taxon>Cephaloboidea</taxon>
        <taxon>Cephalobidae</taxon>
        <taxon>Acrobeloides</taxon>
    </lineage>
</organism>
<evidence type="ECO:0000259" key="7">
    <source>
        <dbReference type="PROSITE" id="PS51651"/>
    </source>
</evidence>
<feature type="compositionally biased region" description="Acidic residues" evidence="4">
    <location>
        <begin position="38"/>
        <end position="48"/>
    </location>
</feature>
<dbReference type="InterPro" id="IPR046770">
    <property type="entry name" value="DOCKER_Lobe_B"/>
</dbReference>
<dbReference type="Gene3D" id="1.20.58.740">
    <property type="match status" value="1"/>
</dbReference>
<dbReference type="CDD" id="cd11684">
    <property type="entry name" value="DHR2_DOCK"/>
    <property type="match status" value="1"/>
</dbReference>
<dbReference type="InterPro" id="IPR001849">
    <property type="entry name" value="PH_domain"/>
</dbReference>
<feature type="domain" description="C2 DOCK-type" evidence="6">
    <location>
        <begin position="759"/>
        <end position="941"/>
    </location>
</feature>
<dbReference type="SUPFAM" id="SSF50729">
    <property type="entry name" value="PH domain-like"/>
    <property type="match status" value="1"/>
</dbReference>
<protein>
    <submittedName>
        <fullName evidence="9">Uncharacterized protein</fullName>
    </submittedName>
</protein>
<dbReference type="InterPro" id="IPR021816">
    <property type="entry name" value="DOCK_C/D_N"/>
</dbReference>
<dbReference type="Proteomes" id="UP000887540">
    <property type="component" value="Unplaced"/>
</dbReference>
<evidence type="ECO:0000256" key="1">
    <source>
        <dbReference type="ARBA" id="ARBA00022553"/>
    </source>
</evidence>
<evidence type="ECO:0000313" key="8">
    <source>
        <dbReference type="Proteomes" id="UP000887540"/>
    </source>
</evidence>
<dbReference type="PANTHER" id="PTHR23317:SF26">
    <property type="entry name" value="ZIZIMIN, ISOFORM K"/>
    <property type="match status" value="1"/>
</dbReference>
<feature type="compositionally biased region" description="Polar residues" evidence="4">
    <location>
        <begin position="57"/>
        <end position="69"/>
    </location>
</feature>
<name>A0A914CQW5_9BILA</name>
<dbReference type="PROSITE" id="PS51650">
    <property type="entry name" value="C2_DOCK"/>
    <property type="match status" value="1"/>
</dbReference>
<evidence type="ECO:0000256" key="4">
    <source>
        <dbReference type="SAM" id="MobiDB-lite"/>
    </source>
</evidence>
<dbReference type="Gene3D" id="2.60.40.150">
    <property type="entry name" value="C2 domain"/>
    <property type="match status" value="1"/>
</dbReference>
<dbReference type="InterPro" id="IPR027357">
    <property type="entry name" value="DOCKER_dom"/>
</dbReference>
<dbReference type="InterPro" id="IPR011993">
    <property type="entry name" value="PH-like_dom_sf"/>
</dbReference>
<dbReference type="SUPFAM" id="SSF48371">
    <property type="entry name" value="ARM repeat"/>
    <property type="match status" value="1"/>
</dbReference>
<dbReference type="Pfam" id="PF14429">
    <property type="entry name" value="DOCK-C2"/>
    <property type="match status" value="1"/>
</dbReference>
<sequence>MPYHKTTSSFEAPEHVYAGFFMPKSATFERLATTREESDSDDESEDENAGASDRKSCTSVPTTSAGVKRISSGTSAGKIFRDNHGPVAIFRNFFGLKRFTSAVGKPGQAKETREAVSRIINSANPTRKSPISIPLDYEKFVTEKSAQLENDRHRDLLLFPRDDFTEVEVAPVEKTVVAPVTAQHLQEAQWLLTKDALRLYSSPYKIIQFNYSEYSGDFKKIETSQNFSYLKFETDIALEEEKAANGQYFPTDVIKEGYLWVLPGDSSFGDVFRSEKKRYCVLRRQEDGRIFMEISKQPQQQVVQSQIEIKNAMLRTTKKGKTVLQVSPTLESSSNDKKALIFAGDADSDLPMWLLEIDRALAWNSKDDTTSLGSSGRGTSAEPLGPESESLCSEDSGGSYKDPNSGMIWRGRNAAAKALQPPIVERRNLFSLYWDLEPIQPPSGEPCTLLSKTKLPTSNPTSPIAGPPTPLAEITTKSASSLPTEPKENAKFLYIVKFNSLNLKLSIAQGPTRQFEPFFVRFFLFDNQSCSRVSEEFRITASTDELNSLLNEGQRTTRAGSNTSSGQEQVINGIRKSTLMHQAANQMIYTIANPHPDIWLVVRIEKILSDIPNDIYSKAVESKSLIKYTKSLHAAWTKLSKYRTLLAWAAKPIFEESRTKDSSLNLFKCDDRLTDLDLQKYLSDFAKTQAKIPVIPNATLNITSHITSSSNVNREIAMRISPSLLPLRPWSAPMDSPIPPAFELQHFGDSIQEPYSDFVNLLYVYPMSLSYGSQKVFSRARNIACDVRFVGSVLRRGEKAKAIINRTDPTGPFVQSFVCSVQYHEQYPQFCDEIKVQLPVALDPTDHLLFSFTHISVNNALSPKNQNEPIEKSVGYAWLPLARNENFLIMNEDIQEFDLPVAENLPPGYIKLIPSSKGPSSSEIKWVENGRPLFRVRLRVVSSVFTSEDSLQGFFQSCQRLLQKPRSDSIDRAKTGTPEPAASTAIKQSNMNLNRSCSPIAEHSVEFDEKRHSRVSQKADDLLKVDINRLIPFLHIILGRLFALLTSSASDSVAINALNAIVGIADKVNNDCEKGRLLKNFIRLHFQCTTSDDETTHGALCKYIPLLLRNVQGDLLAQGPVFRQMWFLIDVMCKSMALWLIEKKLYKAPRRERFPPELLFRIENFVESLIQHIIAKHRDLPSDSRSANVALAYFLRFALSFTDRHAILNQIHFVADSLDRNESRALRVYKLELLQVLVGHEHWLPLCLPLLTDKHNGVMRSDSICSTTTPTITSGNENQNFLMRFLTQIFAPSPSLSETSDIDKYTYYMDHFYLSEVYCRMHFPVGILLQELLASLRDTRDYRRQVFALIRNTLAKHSGDSRYSDTTGQSRIATLYAPLIRVALENIRELDATAKVSDSPDLSPVGGPGSKSLKFRSYSSAIDWRTSIVSSTNFGYISGTNLTQLTTTSLPGASINGSSIGGDTKSRASILPSSVSGREKVNTSSISMATLAEKLDKTEARDLLLSILYILKNLPKNTLGALWCAQEANSTGNSNGFVDFIHLLDLALYMFRYRGRSYHIKQQAKRQKSQTKVNINVQPTPLQERSSSISFAPDSQRSSTIDSQASSTISTEPPSGISLATLTLEEDIDISTTPLSFLQESNLIQEVALVILDAAQTLSNQLASRYKHVNSDSADAAFMRLLQLQLRLLDDNWPEAVRLHALAALAMFINIFQPRFFQNGPLECLSMLIEAVLLQLNSRLVRVQHAAAALLQLILRYGYDAAAVLFTKQAEILSVSSAKQRSSPLTGCITERLGRPGAQTGVALAKLLGRNAPLANSIRFERGLTALEHLVSTYSDKKASIFERAVLELIKQLRGVREATGALSEAVNDPIRLAELHIQLANSYRGSAALRCAWFDTLAEAHNADRWYSEATVCQAHCVAIIGKELAAKGLIKVDWILLDVINDQIAKEENAFEDQLDSTQQAGYTLESFTAKIDKTIQTLVLSERYEAVGPLCRMVIPIFEKQHDYKSLVSIYAELQQASSRAAEIKASGKRHLGAYFRVVFHGAAHFREEDKTEWVYREPGLTSLAEACERMIESIRHALGHDHVEVLPENQIDLDKLKSSVAYIQMTHVEPFLGDPDNTQASAVEDPMNYMAHTNIRRFFYEEAMMDESVAKDAPEQARLSLRRVYLTVENAFPNTRRRQRVIKRKERILNPLELACDSLHLKAAQIRKILNAAGIRPGSTIDKSALRRLDLKGLQCFLQGSVSPTVNVGVLAYAEAFTSPAQKDRYGQEGMAKLITAFKVLMTELYEALKVNEAAIGADQQEYQNMMKNSFDGMLERLSSFFNGENFIMKPEMYMNGHLDMDATPRSSMHILDTISGLNGP</sequence>
<evidence type="ECO:0000256" key="2">
    <source>
        <dbReference type="ARBA" id="ARBA00022658"/>
    </source>
</evidence>
<evidence type="ECO:0000259" key="6">
    <source>
        <dbReference type="PROSITE" id="PS51650"/>
    </source>
</evidence>
<dbReference type="WBParaSite" id="ACRNAN_scaffold130.g18224.t2">
    <property type="protein sequence ID" value="ACRNAN_scaffold130.g18224.t2"/>
    <property type="gene ID" value="ACRNAN_scaffold130.g18224"/>
</dbReference>
<dbReference type="InterPro" id="IPR046769">
    <property type="entry name" value="DOCKER_Lobe_A"/>
</dbReference>
<feature type="domain" description="DOCKER" evidence="7">
    <location>
        <begin position="1882"/>
        <end position="2331"/>
    </location>
</feature>
<dbReference type="GO" id="GO:0007264">
    <property type="term" value="P:small GTPase-mediated signal transduction"/>
    <property type="evidence" value="ECO:0007669"/>
    <property type="project" value="InterPro"/>
</dbReference>
<dbReference type="Gene3D" id="1.25.40.410">
    <property type="match status" value="1"/>
</dbReference>
<dbReference type="GO" id="GO:0005085">
    <property type="term" value="F:guanyl-nucleotide exchange factor activity"/>
    <property type="evidence" value="ECO:0007669"/>
    <property type="project" value="UniProtKB-KW"/>
</dbReference>
<feature type="compositionally biased region" description="Low complexity" evidence="4">
    <location>
        <begin position="370"/>
        <end position="380"/>
    </location>
</feature>
<feature type="region of interest" description="Disordered" evidence="4">
    <location>
        <begin position="1564"/>
        <end position="1614"/>
    </location>
</feature>
<feature type="region of interest" description="Disordered" evidence="4">
    <location>
        <begin position="32"/>
        <end position="69"/>
    </location>
</feature>
<feature type="compositionally biased region" description="Polar residues" evidence="4">
    <location>
        <begin position="1570"/>
        <end position="1614"/>
    </location>
</feature>
<evidence type="ECO:0000259" key="5">
    <source>
        <dbReference type="PROSITE" id="PS50003"/>
    </source>
</evidence>
<keyword evidence="2" id="KW-0344">Guanine-nucleotide releasing factor</keyword>
<proteinExistence type="inferred from homology"/>
<dbReference type="Pfam" id="PF20422">
    <property type="entry name" value="DHR-2_Lobe_B"/>
    <property type="match status" value="1"/>
</dbReference>
<dbReference type="Pfam" id="PF20421">
    <property type="entry name" value="DHR-2_Lobe_C"/>
    <property type="match status" value="1"/>
</dbReference>
<dbReference type="Pfam" id="PF11878">
    <property type="entry name" value="DOCK_C-D_N"/>
    <property type="match status" value="1"/>
</dbReference>